<accession>A0A5D3DSL9</accession>
<evidence type="ECO:0000256" key="1">
    <source>
        <dbReference type="SAM" id="SignalP"/>
    </source>
</evidence>
<sequence>MSSLSHPLFILLPTAVSPVTSLNPDPRSPPLDASLGFLFRGGSLSRTSQLPKSNHQIDQLKRAVELRDQVLLSMQQKLDDLCNQVNPVKDQSGTENDMALRMNADFGNDKIKFLTAIFTSLFPMRTDSFLTLLVLCVTELLLKHDIFVMSANGGCLSWIYPMNEMNEQEAALPCAQTK</sequence>
<gene>
    <name evidence="2" type="ORF">E5676_scaffold313G00190</name>
</gene>
<proteinExistence type="predicted"/>
<dbReference type="EMBL" id="SSTD01003373">
    <property type="protein sequence ID" value="TYK26459.1"/>
    <property type="molecule type" value="Genomic_DNA"/>
</dbReference>
<reference evidence="2 3" key="1">
    <citation type="submission" date="2019-08" db="EMBL/GenBank/DDBJ databases">
        <title>Draft genome sequences of two oriental melons (Cucumis melo L. var makuwa).</title>
        <authorList>
            <person name="Kwon S.-Y."/>
        </authorList>
    </citation>
    <scope>NUCLEOTIDE SEQUENCE [LARGE SCALE GENOMIC DNA]</scope>
    <source>
        <strain evidence="3">cv. Chang Bougi</strain>
        <tissue evidence="2">Leaf</tissue>
    </source>
</reference>
<dbReference type="PANTHER" id="PTHR35507:SF1">
    <property type="entry name" value="TMF_TATA_BD DOMAIN-CONTAINING PROTEIN"/>
    <property type="match status" value="1"/>
</dbReference>
<dbReference type="PANTHER" id="PTHR35507">
    <property type="entry name" value="OS09G0488600 PROTEIN"/>
    <property type="match status" value="1"/>
</dbReference>
<protein>
    <submittedName>
        <fullName evidence="2">Uncharacterized protein</fullName>
    </submittedName>
</protein>
<dbReference type="Proteomes" id="UP000321947">
    <property type="component" value="Unassembled WGS sequence"/>
</dbReference>
<keyword evidence="1" id="KW-0732">Signal</keyword>
<evidence type="ECO:0000313" key="3">
    <source>
        <dbReference type="Proteomes" id="UP000321947"/>
    </source>
</evidence>
<evidence type="ECO:0000313" key="2">
    <source>
        <dbReference type="EMBL" id="TYK26459.1"/>
    </source>
</evidence>
<feature type="signal peptide" evidence="1">
    <location>
        <begin position="1"/>
        <end position="21"/>
    </location>
</feature>
<dbReference type="AlphaFoldDB" id="A0A5D3DSL9"/>
<comment type="caution">
    <text evidence="2">The sequence shown here is derived from an EMBL/GenBank/DDBJ whole genome shotgun (WGS) entry which is preliminary data.</text>
</comment>
<name>A0A5D3DSL9_CUCMM</name>
<feature type="chain" id="PRO_5023007239" evidence="1">
    <location>
        <begin position="22"/>
        <end position="178"/>
    </location>
</feature>
<organism evidence="2 3">
    <name type="scientific">Cucumis melo var. makuwa</name>
    <name type="common">Oriental melon</name>
    <dbReference type="NCBI Taxonomy" id="1194695"/>
    <lineage>
        <taxon>Eukaryota</taxon>
        <taxon>Viridiplantae</taxon>
        <taxon>Streptophyta</taxon>
        <taxon>Embryophyta</taxon>
        <taxon>Tracheophyta</taxon>
        <taxon>Spermatophyta</taxon>
        <taxon>Magnoliopsida</taxon>
        <taxon>eudicotyledons</taxon>
        <taxon>Gunneridae</taxon>
        <taxon>Pentapetalae</taxon>
        <taxon>rosids</taxon>
        <taxon>fabids</taxon>
        <taxon>Cucurbitales</taxon>
        <taxon>Cucurbitaceae</taxon>
        <taxon>Benincaseae</taxon>
        <taxon>Cucumis</taxon>
    </lineage>
</organism>